<sequence length="279" mass="31879">MKKILLLTDFSENSINAIEYALKLFNTEVCDFYVLNVQDSLSYTSDDLILSKSNESIYESLISDNKMRLKGLVNDLKHMANERLHSFEAIVDYDVFIDSIRQLIKKYHIDIVVMGTNGASNLKESLFGSNALKVLRYIDCNTLVIPDGFTFKMPKKLLLVLDTDDYVDHLTVREIIELMEKLNANIEIKRFVGSEDNIKAKINTDKELLLEMLNENRFTYDVVSGSNLSSVLINSTKSKDTDIITLVGQFKGFFERLFGNADKTKISKNLDCPLMIFHN</sequence>
<protein>
    <submittedName>
        <fullName evidence="3">Universal stress protein</fullName>
    </submittedName>
</protein>
<comment type="caution">
    <text evidence="3">The sequence shown here is derived from an EMBL/GenBank/DDBJ whole genome shotgun (WGS) entry which is preliminary data.</text>
</comment>
<reference evidence="4" key="1">
    <citation type="submission" date="2023-07" db="EMBL/GenBank/DDBJ databases">
        <authorList>
            <person name="Yue Y."/>
        </authorList>
    </citation>
    <scope>NUCLEOTIDE SEQUENCE [LARGE SCALE GENOMIC DNA]</scope>
    <source>
        <strain evidence="4">2Y89</strain>
    </source>
</reference>
<dbReference type="Gene3D" id="3.40.50.12370">
    <property type="match status" value="1"/>
</dbReference>
<evidence type="ECO:0000259" key="2">
    <source>
        <dbReference type="Pfam" id="PF00582"/>
    </source>
</evidence>
<evidence type="ECO:0000313" key="4">
    <source>
        <dbReference type="Proteomes" id="UP001198402"/>
    </source>
</evidence>
<dbReference type="InterPro" id="IPR006015">
    <property type="entry name" value="Universal_stress_UspA"/>
</dbReference>
<dbReference type="Pfam" id="PF00582">
    <property type="entry name" value="Usp"/>
    <property type="match status" value="1"/>
</dbReference>
<dbReference type="PRINTS" id="PR01438">
    <property type="entry name" value="UNVRSLSTRESS"/>
</dbReference>
<name>A0ABS7Y116_9FLAO</name>
<evidence type="ECO:0000313" key="3">
    <source>
        <dbReference type="EMBL" id="MCA0153623.1"/>
    </source>
</evidence>
<dbReference type="EMBL" id="JAIUJS010000004">
    <property type="protein sequence ID" value="MCA0153623.1"/>
    <property type="molecule type" value="Genomic_DNA"/>
</dbReference>
<keyword evidence="4" id="KW-1185">Reference proteome</keyword>
<proteinExistence type="inferred from homology"/>
<comment type="similarity">
    <text evidence="1">Belongs to the universal stress protein A family.</text>
</comment>
<dbReference type="SUPFAM" id="SSF52402">
    <property type="entry name" value="Adenine nucleotide alpha hydrolases-like"/>
    <property type="match status" value="1"/>
</dbReference>
<dbReference type="CDD" id="cd00293">
    <property type="entry name" value="USP-like"/>
    <property type="match status" value="1"/>
</dbReference>
<dbReference type="PANTHER" id="PTHR46268:SF6">
    <property type="entry name" value="UNIVERSAL STRESS PROTEIN UP12"/>
    <property type="match status" value="1"/>
</dbReference>
<dbReference type="RefSeq" id="WP_224478576.1">
    <property type="nucleotide sequence ID" value="NZ_JAIUJS010000004.1"/>
</dbReference>
<gene>
    <name evidence="3" type="ORF">LBV24_10375</name>
</gene>
<evidence type="ECO:0000256" key="1">
    <source>
        <dbReference type="ARBA" id="ARBA00008791"/>
    </source>
</evidence>
<dbReference type="Proteomes" id="UP001198402">
    <property type="component" value="Unassembled WGS sequence"/>
</dbReference>
<dbReference type="PANTHER" id="PTHR46268">
    <property type="entry name" value="STRESS RESPONSE PROTEIN NHAX"/>
    <property type="match status" value="1"/>
</dbReference>
<accession>A0ABS7Y116</accession>
<feature type="domain" description="UspA" evidence="2">
    <location>
        <begin position="1"/>
        <end position="146"/>
    </location>
</feature>
<organism evidence="3 4">
    <name type="scientific">Winogradskyella vincentii</name>
    <dbReference type="NCBI Taxonomy" id="2877122"/>
    <lineage>
        <taxon>Bacteria</taxon>
        <taxon>Pseudomonadati</taxon>
        <taxon>Bacteroidota</taxon>
        <taxon>Flavobacteriia</taxon>
        <taxon>Flavobacteriales</taxon>
        <taxon>Flavobacteriaceae</taxon>
        <taxon>Winogradskyella</taxon>
    </lineage>
</organism>
<dbReference type="InterPro" id="IPR006016">
    <property type="entry name" value="UspA"/>
</dbReference>